<evidence type="ECO:0000256" key="8">
    <source>
        <dbReference type="RuleBase" id="RU367053"/>
    </source>
</evidence>
<dbReference type="EC" id="3.6.1.74" evidence="8"/>
<feature type="compositionally biased region" description="Polar residues" evidence="9">
    <location>
        <begin position="276"/>
        <end position="292"/>
    </location>
</feature>
<evidence type="ECO:0000256" key="6">
    <source>
        <dbReference type="ARBA" id="ARBA00023242"/>
    </source>
</evidence>
<keyword evidence="8" id="KW-0506">mRNA capping</keyword>
<feature type="compositionally biased region" description="Pro residues" evidence="9">
    <location>
        <begin position="576"/>
        <end position="591"/>
    </location>
</feature>
<feature type="compositionally biased region" description="Pro residues" evidence="9">
    <location>
        <begin position="200"/>
        <end position="214"/>
    </location>
</feature>
<dbReference type="GO" id="GO:0006370">
    <property type="term" value="P:7-methylguanosine mRNA capping"/>
    <property type="evidence" value="ECO:0007669"/>
    <property type="project" value="UniProtKB-UniRule"/>
</dbReference>
<dbReference type="SUPFAM" id="SSF55154">
    <property type="entry name" value="CYTH-like phosphatases"/>
    <property type="match status" value="1"/>
</dbReference>
<feature type="compositionally biased region" description="Low complexity" evidence="9">
    <location>
        <begin position="96"/>
        <end position="106"/>
    </location>
</feature>
<evidence type="ECO:0000313" key="11">
    <source>
        <dbReference type="EMBL" id="RKU48415.1"/>
    </source>
</evidence>
<evidence type="ECO:0000259" key="10">
    <source>
        <dbReference type="Pfam" id="PF02940"/>
    </source>
</evidence>
<sequence length="905" mass="98811">MDINNLLSGGPAPAATKPQAPLPPPPPQQQQPHPVHYVQQQQQQQTLPSTPNQNAPSQSFREYGQQAPQQSPTGTRSMDYGVHQMSQGPYGSPQTYQQQQGPYAGRPAPPPALQPPNSSHDLRSPGLQSGPYGRPTPTSAVSTTSGGYPFPAPGLGPQQPIPNSPEQRQQYLASSGYASRDSFGQPAQPIHGSGASPYLHGPPGPPLPQTPPVGTPGGTHPYLQQRDPQQRTGSSFTTTTPTSAHSQSHLQQQQQQQAPPSQQQQQSQYGLPFGSPVSTGHQGLPSVRQQSQPPTPLGPPPPSVRQSSTPQQSANHPQPPSPYQQRISTSSTQSYSQPHQQSVGSVIQLSPRQPVHISPATSLPSIPPSIPRVPSNHSIYDNPAPSELHRRSQSQAQSERDRSLSVSPKTRLPSLPGSAGTAAAVTMAAASVMGPERERVERAATPAKRKLDSRDLPLNELEKQGVRPPPFEQQAEPRQNGHPIVKTGSAEISSATTSATMAPKPRRTRHTVPPIWATVYRPGRNDERLRAQNFILHKPAHNVGQSINGKLGGQPKAESAGTRHSSPDDKRSIAPFQPPVGPPAPGIPMPPPPPVSMIPNADGPLGPWEQCITNTKPINEIANVVADFLFINVVDNPEAGEIGACNIQYEVEAKLGVIINKETNDRVDMPVITECVLADTGRWAFRSTMTLAQHKAYNEYLNSCVADAHQAKGTRVPIAYKHRRETDKFYDLPDEMRRQLPACIQNHIPSRHSVKVRVTYDQKTNKVLAAIIKARIADLHIHFPRYPMDCRISVNLEMPWEGNLQELERKSAGKEQQPDRGKDRLSYTQTVYQIDLTQVKTMVPGPNKTQREEIESELEIELNAHALIQQGRAAAREEPHQYPELVEGLIDNVRNLTRTARLFNP</sequence>
<feature type="compositionally biased region" description="Polar residues" evidence="9">
    <location>
        <begin position="84"/>
        <end position="95"/>
    </location>
</feature>
<reference evidence="11 12" key="1">
    <citation type="submission" date="2018-08" db="EMBL/GenBank/DDBJ databases">
        <title>Draft genome of the lignicolous fungus Coniochaeta pulveracea.</title>
        <authorList>
            <person name="Borstlap C.J."/>
            <person name="De Witt R.N."/>
            <person name="Botha A."/>
            <person name="Volschenk H."/>
        </authorList>
    </citation>
    <scope>NUCLEOTIDE SEQUENCE [LARGE SCALE GENOMIC DNA]</scope>
    <source>
        <strain evidence="11 12">CAB683</strain>
    </source>
</reference>
<proteinExistence type="inferred from homology"/>
<dbReference type="EMBL" id="QVQW01000005">
    <property type="protein sequence ID" value="RKU48415.1"/>
    <property type="molecule type" value="Genomic_DNA"/>
</dbReference>
<feature type="domain" description="mRNA triphosphatase Cet1-like" evidence="10">
    <location>
        <begin position="619"/>
        <end position="862"/>
    </location>
</feature>
<dbReference type="CDD" id="cd07470">
    <property type="entry name" value="CYTH-like_mRNA_RTPase"/>
    <property type="match status" value="1"/>
</dbReference>
<dbReference type="Proteomes" id="UP000275385">
    <property type="component" value="Unassembled WGS sequence"/>
</dbReference>
<gene>
    <name evidence="11" type="primary">CET1</name>
    <name evidence="11" type="ORF">DL546_009522</name>
</gene>
<evidence type="ECO:0000256" key="4">
    <source>
        <dbReference type="ARBA" id="ARBA00022664"/>
    </source>
</evidence>
<dbReference type="InterPro" id="IPR040343">
    <property type="entry name" value="Cet1/Ctl1"/>
</dbReference>
<keyword evidence="4 8" id="KW-0507">mRNA processing</keyword>
<dbReference type="OrthoDB" id="272147at2759"/>
<protein>
    <recommendedName>
        <fullName evidence="8">mRNA-capping enzyme subunit beta</fullName>
        <ecNumber evidence="8">3.6.1.74</ecNumber>
    </recommendedName>
    <alternativeName>
        <fullName evidence="8">mRNA 5'-phosphatase</fullName>
    </alternativeName>
    <alternativeName>
        <fullName evidence="8">mRNA 5'-triphosphate monophosphatase</fullName>
    </alternativeName>
</protein>
<feature type="compositionally biased region" description="Low complexity" evidence="9">
    <location>
        <begin position="30"/>
        <end position="48"/>
    </location>
</feature>
<feature type="compositionally biased region" description="Polar residues" evidence="9">
    <location>
        <begin position="164"/>
        <end position="177"/>
    </location>
</feature>
<dbReference type="Gene3D" id="3.20.100.10">
    <property type="entry name" value="mRNA triphosphatase Cet1-like"/>
    <property type="match status" value="1"/>
</dbReference>
<evidence type="ECO:0000256" key="9">
    <source>
        <dbReference type="SAM" id="MobiDB-lite"/>
    </source>
</evidence>
<comment type="function">
    <text evidence="8">First step of mRNA capping. Converts the 5'-triphosphate end of a nascent mRNA chain into a diphosphate end.</text>
</comment>
<dbReference type="GO" id="GO:0140818">
    <property type="term" value="F:mRNA 5'-triphosphate monophosphatase activity"/>
    <property type="evidence" value="ECO:0007669"/>
    <property type="project" value="UniProtKB-EC"/>
</dbReference>
<dbReference type="InterPro" id="IPR004206">
    <property type="entry name" value="mRNA_triPase_Cet1"/>
</dbReference>
<keyword evidence="12" id="KW-1185">Reference proteome</keyword>
<comment type="subcellular location">
    <subcellularLocation>
        <location evidence="2 8">Nucleus</location>
    </subcellularLocation>
</comment>
<organism evidence="11 12">
    <name type="scientific">Coniochaeta pulveracea</name>
    <dbReference type="NCBI Taxonomy" id="177199"/>
    <lineage>
        <taxon>Eukaryota</taxon>
        <taxon>Fungi</taxon>
        <taxon>Dikarya</taxon>
        <taxon>Ascomycota</taxon>
        <taxon>Pezizomycotina</taxon>
        <taxon>Sordariomycetes</taxon>
        <taxon>Sordariomycetidae</taxon>
        <taxon>Coniochaetales</taxon>
        <taxon>Coniochaetaceae</taxon>
        <taxon>Coniochaeta</taxon>
    </lineage>
</organism>
<keyword evidence="6 8" id="KW-0539">Nucleus</keyword>
<dbReference type="PANTHER" id="PTHR28118:SF1">
    <property type="entry name" value="POLYNUCLEOTIDE 5'-TRIPHOSPHATASE CTL1-RELATED"/>
    <property type="match status" value="1"/>
</dbReference>
<feature type="compositionally biased region" description="Polar residues" evidence="9">
    <location>
        <begin position="136"/>
        <end position="146"/>
    </location>
</feature>
<feature type="compositionally biased region" description="Low complexity" evidence="9">
    <location>
        <begin position="232"/>
        <end position="268"/>
    </location>
</feature>
<feature type="compositionally biased region" description="Pro residues" evidence="9">
    <location>
        <begin position="20"/>
        <end position="29"/>
    </location>
</feature>
<name>A0A420YKQ3_9PEZI</name>
<evidence type="ECO:0000256" key="2">
    <source>
        <dbReference type="ARBA" id="ARBA00004123"/>
    </source>
</evidence>
<dbReference type="GO" id="GO:0004651">
    <property type="term" value="F:polynucleotide 5'-phosphatase activity"/>
    <property type="evidence" value="ECO:0007669"/>
    <property type="project" value="UniProtKB-UniRule"/>
</dbReference>
<feature type="compositionally biased region" description="Pro residues" evidence="9">
    <location>
        <begin position="150"/>
        <end position="163"/>
    </location>
</feature>
<comment type="subunit">
    <text evidence="8">Heterodimer. The mRNA-capping enzyme is composed of two separate chains alpha and beta, respectively a mRNA guanylyltransferase and an mRNA 5'-triphosphate monophosphatase.</text>
</comment>
<evidence type="ECO:0000256" key="3">
    <source>
        <dbReference type="ARBA" id="ARBA00006345"/>
    </source>
</evidence>
<feature type="compositionally biased region" description="Pro residues" evidence="9">
    <location>
        <begin position="293"/>
        <end position="303"/>
    </location>
</feature>
<comment type="cofactor">
    <cofactor evidence="1 8">
        <name>Mg(2+)</name>
        <dbReference type="ChEBI" id="CHEBI:18420"/>
    </cofactor>
</comment>
<dbReference type="PANTHER" id="PTHR28118">
    <property type="entry name" value="POLYNUCLEOTIDE 5'-TRIPHOSPHATASE-RELATED"/>
    <property type="match status" value="1"/>
</dbReference>
<dbReference type="InterPro" id="IPR033469">
    <property type="entry name" value="CYTH-like_dom_sf"/>
</dbReference>
<feature type="compositionally biased region" description="Polar residues" evidence="9">
    <location>
        <begin position="49"/>
        <end position="76"/>
    </location>
</feature>
<evidence type="ECO:0000256" key="7">
    <source>
        <dbReference type="ARBA" id="ARBA00047740"/>
    </source>
</evidence>
<dbReference type="AlphaFoldDB" id="A0A420YKQ3"/>
<evidence type="ECO:0000256" key="1">
    <source>
        <dbReference type="ARBA" id="ARBA00001946"/>
    </source>
</evidence>
<dbReference type="Pfam" id="PF02940">
    <property type="entry name" value="mRNA_triPase"/>
    <property type="match status" value="1"/>
</dbReference>
<comment type="similarity">
    <text evidence="3 8">Belongs to the fungal TPase family.</text>
</comment>
<dbReference type="GO" id="GO:0031533">
    <property type="term" value="C:mRNA capping enzyme complex"/>
    <property type="evidence" value="ECO:0007669"/>
    <property type="project" value="UniProtKB-UniRule"/>
</dbReference>
<feature type="region of interest" description="Disordered" evidence="9">
    <location>
        <begin position="1"/>
        <end position="509"/>
    </location>
</feature>
<feature type="compositionally biased region" description="Low complexity" evidence="9">
    <location>
        <begin position="417"/>
        <end position="433"/>
    </location>
</feature>
<dbReference type="InterPro" id="IPR037009">
    <property type="entry name" value="mRNA_triPase_Cet1_sf"/>
</dbReference>
<feature type="compositionally biased region" description="Basic and acidic residues" evidence="9">
    <location>
        <begin position="449"/>
        <end position="465"/>
    </location>
</feature>
<feature type="compositionally biased region" description="Polar residues" evidence="9">
    <location>
        <begin position="304"/>
        <end position="316"/>
    </location>
</feature>
<comment type="caution">
    <text evidence="11">The sequence shown here is derived from an EMBL/GenBank/DDBJ whole genome shotgun (WGS) entry which is preliminary data.</text>
</comment>
<feature type="compositionally biased region" description="Polar residues" evidence="9">
    <location>
        <begin position="323"/>
        <end position="351"/>
    </location>
</feature>
<feature type="region of interest" description="Disordered" evidence="9">
    <location>
        <begin position="543"/>
        <end position="591"/>
    </location>
</feature>
<dbReference type="STRING" id="177199.A0A420YKQ3"/>
<keyword evidence="5 8" id="KW-0378">Hydrolase</keyword>
<accession>A0A420YKQ3</accession>
<comment type="catalytic activity">
    <reaction evidence="7">
        <text>a 5'-end triphospho-ribonucleoside in mRNA + H2O = a 5'-end diphospho-ribonucleoside in mRNA + phosphate + H(+)</text>
        <dbReference type="Rhea" id="RHEA:67004"/>
        <dbReference type="Rhea" id="RHEA-COMP:17164"/>
        <dbReference type="Rhea" id="RHEA-COMP:17165"/>
        <dbReference type="ChEBI" id="CHEBI:15377"/>
        <dbReference type="ChEBI" id="CHEBI:15378"/>
        <dbReference type="ChEBI" id="CHEBI:43474"/>
        <dbReference type="ChEBI" id="CHEBI:167616"/>
        <dbReference type="ChEBI" id="CHEBI:167618"/>
        <dbReference type="EC" id="3.6.1.74"/>
    </reaction>
    <physiologicalReaction direction="left-to-right" evidence="7">
        <dbReference type="Rhea" id="RHEA:67005"/>
    </physiologicalReaction>
</comment>
<evidence type="ECO:0000313" key="12">
    <source>
        <dbReference type="Proteomes" id="UP000275385"/>
    </source>
</evidence>
<evidence type="ECO:0000256" key="5">
    <source>
        <dbReference type="ARBA" id="ARBA00022801"/>
    </source>
</evidence>
<feature type="compositionally biased region" description="Low complexity" evidence="9">
    <location>
        <begin position="487"/>
        <end position="502"/>
    </location>
</feature>